<dbReference type="GO" id="GO:0003924">
    <property type="term" value="F:GTPase activity"/>
    <property type="evidence" value="ECO:0007669"/>
    <property type="project" value="TreeGrafter"/>
</dbReference>
<dbReference type="GO" id="GO:0005525">
    <property type="term" value="F:GTP binding"/>
    <property type="evidence" value="ECO:0007669"/>
    <property type="project" value="UniProtKB-KW"/>
</dbReference>
<dbReference type="PANTHER" id="PTHR45909">
    <property type="entry name" value="ADP-RIBOSYLATION FACTOR-RELATED PROTEIN 1"/>
    <property type="match status" value="1"/>
</dbReference>
<dbReference type="AlphaFoldDB" id="A0A8S4BVZ3"/>
<dbReference type="Gene3D" id="3.40.50.300">
    <property type="entry name" value="P-loop containing nucleotide triphosphate hydrolases"/>
    <property type="match status" value="1"/>
</dbReference>
<sequence length="77" mass="8942">MYTLLSGLYKYMFQKDEYCVLILGLDNAGKTVCLFRRTWPLTFLEQTKTKFSKNYKGMNLSKITSTVGLNSEFLPQN</sequence>
<dbReference type="GO" id="GO:0006886">
    <property type="term" value="P:intracellular protein transport"/>
    <property type="evidence" value="ECO:0007669"/>
    <property type="project" value="TreeGrafter"/>
</dbReference>
<dbReference type="GO" id="GO:0043001">
    <property type="term" value="P:Golgi to plasma membrane protein transport"/>
    <property type="evidence" value="ECO:0007669"/>
    <property type="project" value="TreeGrafter"/>
</dbReference>
<dbReference type="PANTHER" id="PTHR45909:SF1">
    <property type="entry name" value="ADP-RIBOSYLATION FACTOR-RELATED PROTEIN 1"/>
    <property type="match status" value="1"/>
</dbReference>
<gene>
    <name evidence="3" type="ORF">MMEN_LOCUS21177</name>
</gene>
<dbReference type="OrthoDB" id="414781at2759"/>
<keyword evidence="1" id="KW-0547">Nucleotide-binding</keyword>
<dbReference type="InterPro" id="IPR027417">
    <property type="entry name" value="P-loop_NTPase"/>
</dbReference>
<dbReference type="GO" id="GO:0034067">
    <property type="term" value="P:protein localization to Golgi apparatus"/>
    <property type="evidence" value="ECO:0007669"/>
    <property type="project" value="TreeGrafter"/>
</dbReference>
<dbReference type="GO" id="GO:0005794">
    <property type="term" value="C:Golgi apparatus"/>
    <property type="evidence" value="ECO:0007669"/>
    <property type="project" value="TreeGrafter"/>
</dbReference>
<evidence type="ECO:0000313" key="3">
    <source>
        <dbReference type="EMBL" id="CAG6020504.1"/>
    </source>
</evidence>
<protein>
    <submittedName>
        <fullName evidence="3">(Atlantic silverside) hypothetical protein</fullName>
    </submittedName>
</protein>
<keyword evidence="4" id="KW-1185">Reference proteome</keyword>
<organism evidence="3 4">
    <name type="scientific">Menidia menidia</name>
    <name type="common">Atlantic silverside</name>
    <dbReference type="NCBI Taxonomy" id="238744"/>
    <lineage>
        <taxon>Eukaryota</taxon>
        <taxon>Metazoa</taxon>
        <taxon>Chordata</taxon>
        <taxon>Craniata</taxon>
        <taxon>Vertebrata</taxon>
        <taxon>Euteleostomi</taxon>
        <taxon>Actinopterygii</taxon>
        <taxon>Neopterygii</taxon>
        <taxon>Teleostei</taxon>
        <taxon>Neoteleostei</taxon>
        <taxon>Acanthomorphata</taxon>
        <taxon>Ovalentaria</taxon>
        <taxon>Atherinomorphae</taxon>
        <taxon>Atheriniformes</taxon>
        <taxon>Atherinopsidae</taxon>
        <taxon>Menidiinae</taxon>
        <taxon>Menidia</taxon>
    </lineage>
</organism>
<comment type="caution">
    <text evidence="3">The sequence shown here is derived from an EMBL/GenBank/DDBJ whole genome shotgun (WGS) entry which is preliminary data.</text>
</comment>
<dbReference type="EMBL" id="CAJRST010040666">
    <property type="protein sequence ID" value="CAG6020504.1"/>
    <property type="molecule type" value="Genomic_DNA"/>
</dbReference>
<reference evidence="3" key="1">
    <citation type="submission" date="2021-05" db="EMBL/GenBank/DDBJ databases">
        <authorList>
            <person name="Tigano A."/>
        </authorList>
    </citation>
    <scope>NUCLEOTIDE SEQUENCE</scope>
</reference>
<evidence type="ECO:0000256" key="2">
    <source>
        <dbReference type="ARBA" id="ARBA00023134"/>
    </source>
</evidence>
<dbReference type="InterPro" id="IPR024156">
    <property type="entry name" value="Small_GTPase_ARF"/>
</dbReference>
<keyword evidence="2" id="KW-0342">GTP-binding</keyword>
<name>A0A8S4BVZ3_9TELE</name>
<evidence type="ECO:0000256" key="1">
    <source>
        <dbReference type="ARBA" id="ARBA00022741"/>
    </source>
</evidence>
<evidence type="ECO:0000313" key="4">
    <source>
        <dbReference type="Proteomes" id="UP000677803"/>
    </source>
</evidence>
<proteinExistence type="predicted"/>
<accession>A0A8S4BVZ3</accession>
<dbReference type="Proteomes" id="UP000677803">
    <property type="component" value="Unassembled WGS sequence"/>
</dbReference>